<gene>
    <name evidence="2" type="ORF">MCOR_19053</name>
</gene>
<reference evidence="2 3" key="1">
    <citation type="submission" date="2020-06" db="EMBL/GenBank/DDBJ databases">
        <authorList>
            <person name="Li R."/>
            <person name="Bekaert M."/>
        </authorList>
    </citation>
    <scope>NUCLEOTIDE SEQUENCE [LARGE SCALE GENOMIC DNA]</scope>
    <source>
        <strain evidence="3">wild</strain>
    </source>
</reference>
<organism evidence="2 3">
    <name type="scientific">Mytilus coruscus</name>
    <name type="common">Sea mussel</name>
    <dbReference type="NCBI Taxonomy" id="42192"/>
    <lineage>
        <taxon>Eukaryota</taxon>
        <taxon>Metazoa</taxon>
        <taxon>Spiralia</taxon>
        <taxon>Lophotrochozoa</taxon>
        <taxon>Mollusca</taxon>
        <taxon>Bivalvia</taxon>
        <taxon>Autobranchia</taxon>
        <taxon>Pteriomorphia</taxon>
        <taxon>Mytilida</taxon>
        <taxon>Mytiloidea</taxon>
        <taxon>Mytilidae</taxon>
        <taxon>Mytilinae</taxon>
        <taxon>Mytilus</taxon>
    </lineage>
</organism>
<proteinExistence type="predicted"/>
<evidence type="ECO:0000313" key="3">
    <source>
        <dbReference type="Proteomes" id="UP000507470"/>
    </source>
</evidence>
<name>A0A6J8BKT0_MYTCO</name>
<evidence type="ECO:0000313" key="2">
    <source>
        <dbReference type="EMBL" id="CAC5383289.1"/>
    </source>
</evidence>
<dbReference type="OrthoDB" id="6159848at2759"/>
<evidence type="ECO:0000259" key="1">
    <source>
        <dbReference type="Pfam" id="PF20720"/>
    </source>
</evidence>
<dbReference type="Pfam" id="PF20720">
    <property type="entry name" value="nSTAND3"/>
    <property type="match status" value="1"/>
</dbReference>
<keyword evidence="3" id="KW-1185">Reference proteome</keyword>
<dbReference type="EMBL" id="CACVKT020003357">
    <property type="protein sequence ID" value="CAC5383289.1"/>
    <property type="molecule type" value="Genomic_DNA"/>
</dbReference>
<feature type="domain" description="Novel STAND NTPase 3" evidence="1">
    <location>
        <begin position="70"/>
        <end position="218"/>
    </location>
</feature>
<sequence>MMKDICKIKDEIYQLQNEMMGYQDKIKDIKDVVIYCRRDIDESRNRHIPDKGQLRILKDWKRHDIVFCNKTRGYKEANEEVNKQIMVTFIDCPGSGKTVTGRHIALLFERMGWEVIPVYKEDELVRYENGNIRQMFLLNDVLRSFALDLSRLNNIVSCKKNILNSINNRSKIVFTCRKTVYNEAIGLKPFVLEHIVDLESKTNELNELEKIRILTSHCLKAGVDKKFVERPFDYLLEELNKLQKTNTAQYLSLVLCLVNDRKLSKENLPSKNVKKNIYNSCGLDRRTADRKIIDALSHIEGTYVVMIESDYSYIHDSIYEANAFHYGQVFPEQILEYMPRNCIANKVMVFGNTSYDALSIQITENHFSKLA</sequence>
<dbReference type="AlphaFoldDB" id="A0A6J8BKT0"/>
<protein>
    <recommendedName>
        <fullName evidence="1">Novel STAND NTPase 3 domain-containing protein</fullName>
    </recommendedName>
</protein>
<accession>A0A6J8BKT0</accession>
<dbReference type="Proteomes" id="UP000507470">
    <property type="component" value="Unassembled WGS sequence"/>
</dbReference>
<dbReference type="InterPro" id="IPR049050">
    <property type="entry name" value="nSTAND3"/>
</dbReference>